<organism evidence="2">
    <name type="scientific">mine drainage metagenome</name>
    <dbReference type="NCBI Taxonomy" id="410659"/>
    <lineage>
        <taxon>unclassified sequences</taxon>
        <taxon>metagenomes</taxon>
        <taxon>ecological metagenomes</taxon>
    </lineage>
</organism>
<reference evidence="2" key="1">
    <citation type="submission" date="2016-10" db="EMBL/GenBank/DDBJ databases">
        <title>Sequence of Gallionella enrichment culture.</title>
        <authorList>
            <person name="Poehlein A."/>
            <person name="Muehling M."/>
            <person name="Daniel R."/>
        </authorList>
    </citation>
    <scope>NUCLEOTIDE SEQUENCE</scope>
</reference>
<feature type="region of interest" description="Disordered" evidence="1">
    <location>
        <begin position="1"/>
        <end position="23"/>
    </location>
</feature>
<proteinExistence type="predicted"/>
<name>A0A1J5PSF5_9ZZZZ</name>
<sequence>MAQTMTQPISEDHSTDETMARGTECAAFTVSSEVWAEAS</sequence>
<evidence type="ECO:0000256" key="1">
    <source>
        <dbReference type="SAM" id="MobiDB-lite"/>
    </source>
</evidence>
<gene>
    <name evidence="2" type="ORF">GALL_446180</name>
</gene>
<protein>
    <submittedName>
        <fullName evidence="2">Uncharacterized protein</fullName>
    </submittedName>
</protein>
<comment type="caution">
    <text evidence="2">The sequence shown here is derived from an EMBL/GenBank/DDBJ whole genome shotgun (WGS) entry which is preliminary data.</text>
</comment>
<accession>A0A1J5PSF5</accession>
<dbReference type="EMBL" id="MLJW01002751">
    <property type="protein sequence ID" value="OIQ73744.1"/>
    <property type="molecule type" value="Genomic_DNA"/>
</dbReference>
<dbReference type="AlphaFoldDB" id="A0A1J5PSF5"/>
<evidence type="ECO:0000313" key="2">
    <source>
        <dbReference type="EMBL" id="OIQ73744.1"/>
    </source>
</evidence>
<feature type="compositionally biased region" description="Basic and acidic residues" evidence="1">
    <location>
        <begin position="10"/>
        <end position="19"/>
    </location>
</feature>